<proteinExistence type="predicted"/>
<evidence type="ECO:0000313" key="2">
    <source>
        <dbReference type="EMBL" id="GBL77208.1"/>
    </source>
</evidence>
<dbReference type="Proteomes" id="UP000499080">
    <property type="component" value="Unassembled WGS sequence"/>
</dbReference>
<evidence type="ECO:0000313" key="3">
    <source>
        <dbReference type="EMBL" id="GBL77232.1"/>
    </source>
</evidence>
<feature type="domain" description="Endonuclease/exonuclease/phosphatase" evidence="1">
    <location>
        <begin position="6"/>
        <end position="96"/>
    </location>
</feature>
<dbReference type="InterPro" id="IPR036691">
    <property type="entry name" value="Endo/exonu/phosph_ase_sf"/>
</dbReference>
<name>A0A4Y2ABP9_ARAVE</name>
<dbReference type="GO" id="GO:0003824">
    <property type="term" value="F:catalytic activity"/>
    <property type="evidence" value="ECO:0007669"/>
    <property type="project" value="InterPro"/>
</dbReference>
<dbReference type="EMBL" id="BGPR01080069">
    <property type="protein sequence ID" value="GBL77208.1"/>
    <property type="molecule type" value="Genomic_DNA"/>
</dbReference>
<gene>
    <name evidence="3" type="ORF">AVEN_173294_1</name>
    <name evidence="2" type="ORF">AVEN_67764_1</name>
</gene>
<dbReference type="PANTHER" id="PTHR33273">
    <property type="entry name" value="DOMAIN-CONTAINING PROTEIN, PUTATIVE-RELATED"/>
    <property type="match status" value="1"/>
</dbReference>
<keyword evidence="4" id="KW-1185">Reference proteome</keyword>
<dbReference type="Pfam" id="PF14529">
    <property type="entry name" value="Exo_endo_phos_2"/>
    <property type="match status" value="1"/>
</dbReference>
<comment type="caution">
    <text evidence="3">The sequence shown here is derived from an EMBL/GenBank/DDBJ whole genome shotgun (WGS) entry which is preliminary data.</text>
</comment>
<dbReference type="Gene3D" id="3.60.10.10">
    <property type="entry name" value="Endonuclease/exonuclease/phosphatase"/>
    <property type="match status" value="1"/>
</dbReference>
<reference evidence="3 4" key="1">
    <citation type="journal article" date="2019" name="Sci. Rep.">
        <title>Orb-weaving spider Araneus ventricosus genome elucidates the spidroin gene catalogue.</title>
        <authorList>
            <person name="Kono N."/>
            <person name="Nakamura H."/>
            <person name="Ohtoshi R."/>
            <person name="Moran D.A.P."/>
            <person name="Shinohara A."/>
            <person name="Yoshida Y."/>
            <person name="Fujiwara M."/>
            <person name="Mori M."/>
            <person name="Tomita M."/>
            <person name="Arakawa K."/>
        </authorList>
    </citation>
    <scope>NUCLEOTIDE SEQUENCE [LARGE SCALE GENOMIC DNA]</scope>
</reference>
<evidence type="ECO:0000259" key="1">
    <source>
        <dbReference type="Pfam" id="PF14529"/>
    </source>
</evidence>
<dbReference type="AlphaFoldDB" id="A0A4Y2ABP9"/>
<protein>
    <recommendedName>
        <fullName evidence="1">Endonuclease/exonuclease/phosphatase domain-containing protein</fullName>
    </recommendedName>
</protein>
<dbReference type="InterPro" id="IPR005135">
    <property type="entry name" value="Endo/exonuclease/phosphatase"/>
</dbReference>
<dbReference type="PANTHER" id="PTHR33273:SF4">
    <property type="entry name" value="ENDONUCLEASE_EXONUCLEASE_PHOSPHATASE DOMAIN-CONTAINING PROTEIN"/>
    <property type="match status" value="1"/>
</dbReference>
<organism evidence="3 4">
    <name type="scientific">Araneus ventricosus</name>
    <name type="common">Orbweaver spider</name>
    <name type="synonym">Epeira ventricosa</name>
    <dbReference type="NCBI Taxonomy" id="182803"/>
    <lineage>
        <taxon>Eukaryota</taxon>
        <taxon>Metazoa</taxon>
        <taxon>Ecdysozoa</taxon>
        <taxon>Arthropoda</taxon>
        <taxon>Chelicerata</taxon>
        <taxon>Arachnida</taxon>
        <taxon>Araneae</taxon>
        <taxon>Araneomorphae</taxon>
        <taxon>Entelegynae</taxon>
        <taxon>Araneoidea</taxon>
        <taxon>Araneidae</taxon>
        <taxon>Araneus</taxon>
    </lineage>
</organism>
<dbReference type="EMBL" id="BGPR01080073">
    <property type="protein sequence ID" value="GBL77232.1"/>
    <property type="molecule type" value="Genomic_DNA"/>
</dbReference>
<sequence length="314" mass="35674">MFTFDIENLIQISSSQIICGDYNAHHTSWGCNSNSPRDITLMNFVNNAGIEILAPSTPTRFGNNSSSTIDLAIVREFLYPYDIQSLPEISSDHNPVLLNFYFKYSIPSINGGTKTNWNEFRNHINNAETLNNIVINSPTELDILVEKFESQILDAKNAASSPVPNSQTYIDPRIRELNNERNFVRKMFQRLRDPVLKAKLNQLNKKISRLNDKIETVNHANTLINVNTDDGSFWNFTRHFKRKKHNIPTLNGPASIAITNKEKANCLADSLENQFQLNELHHEETETIVGNSVGSFLNTTPNLFNDFPPSTMMN</sequence>
<dbReference type="OrthoDB" id="7698997at2759"/>
<dbReference type="SUPFAM" id="SSF56219">
    <property type="entry name" value="DNase I-like"/>
    <property type="match status" value="1"/>
</dbReference>
<accession>A0A4Y2ABP9</accession>
<evidence type="ECO:0000313" key="4">
    <source>
        <dbReference type="Proteomes" id="UP000499080"/>
    </source>
</evidence>